<sequence>MTVTAQVPAAGRALRRPVKLAAAGLTLAAVGAVAGWQAPAAMSRLNTAEYLGASAETLAGDLNCVGYRKDAKKDESVYRYADRGTCALGDAAVTVTTFRTVAEGEAFATMMNGIIPLLHPTWSGAATAAGDGWNVAESANLSAKVAEDVVIRLGAGAVRVIPTSRPPG</sequence>
<evidence type="ECO:0000313" key="1">
    <source>
        <dbReference type="EMBL" id="GAA2524740.1"/>
    </source>
</evidence>
<comment type="caution">
    <text evidence="1">The sequence shown here is derived from an EMBL/GenBank/DDBJ whole genome shotgun (WGS) entry which is preliminary data.</text>
</comment>
<accession>A0ABP6AVT6</accession>
<dbReference type="Proteomes" id="UP001499978">
    <property type="component" value="Unassembled WGS sequence"/>
</dbReference>
<proteinExistence type="predicted"/>
<dbReference type="EMBL" id="BAAARY010000010">
    <property type="protein sequence ID" value="GAA2524740.1"/>
    <property type="molecule type" value="Genomic_DNA"/>
</dbReference>
<dbReference type="RefSeq" id="WP_344172326.1">
    <property type="nucleotide sequence ID" value="NZ_BAAARY010000010.1"/>
</dbReference>
<reference evidence="2" key="1">
    <citation type="journal article" date="2019" name="Int. J. Syst. Evol. Microbiol.">
        <title>The Global Catalogue of Microorganisms (GCM) 10K type strain sequencing project: providing services to taxonomists for standard genome sequencing and annotation.</title>
        <authorList>
            <consortium name="The Broad Institute Genomics Platform"/>
            <consortium name="The Broad Institute Genome Sequencing Center for Infectious Disease"/>
            <person name="Wu L."/>
            <person name="Ma J."/>
        </authorList>
    </citation>
    <scope>NUCLEOTIDE SEQUENCE [LARGE SCALE GENOMIC DNA]</scope>
    <source>
        <strain evidence="2">JCM 3367</strain>
    </source>
</reference>
<protein>
    <submittedName>
        <fullName evidence="1">Uncharacterized protein</fullName>
    </submittedName>
</protein>
<name>A0ABP6AVT6_9ACTN</name>
<keyword evidence="2" id="KW-1185">Reference proteome</keyword>
<gene>
    <name evidence="1" type="ORF">GCM10010201_24120</name>
</gene>
<evidence type="ECO:0000313" key="2">
    <source>
        <dbReference type="Proteomes" id="UP001499978"/>
    </source>
</evidence>
<organism evidence="1 2">
    <name type="scientific">Pilimelia columellifera subsp. columellifera</name>
    <dbReference type="NCBI Taxonomy" id="706583"/>
    <lineage>
        <taxon>Bacteria</taxon>
        <taxon>Bacillati</taxon>
        <taxon>Actinomycetota</taxon>
        <taxon>Actinomycetes</taxon>
        <taxon>Micromonosporales</taxon>
        <taxon>Micromonosporaceae</taxon>
        <taxon>Pilimelia</taxon>
    </lineage>
</organism>